<comment type="subcellular location">
    <subcellularLocation>
        <location evidence="1">Cell outer membrane</location>
    </subcellularLocation>
</comment>
<gene>
    <name evidence="7" type="ORF">VCHENC02_1752</name>
</gene>
<feature type="compositionally biased region" description="Basic and acidic residues" evidence="5">
    <location>
        <begin position="210"/>
        <end position="226"/>
    </location>
</feature>
<keyword evidence="2 4" id="KW-0472">Membrane</keyword>
<dbReference type="PANTHER" id="PTHR30329:SF21">
    <property type="entry name" value="LIPOPROTEIN YIAD-RELATED"/>
    <property type="match status" value="1"/>
</dbReference>
<accession>A0A454D269</accession>
<dbReference type="PANTHER" id="PTHR30329">
    <property type="entry name" value="STATOR ELEMENT OF FLAGELLAR MOTOR COMPLEX"/>
    <property type="match status" value="1"/>
</dbReference>
<evidence type="ECO:0000313" key="8">
    <source>
        <dbReference type="Proteomes" id="UP000008367"/>
    </source>
</evidence>
<feature type="region of interest" description="Disordered" evidence="5">
    <location>
        <begin position="188"/>
        <end position="226"/>
    </location>
</feature>
<comment type="caution">
    <text evidence="7">The sequence shown here is derived from an EMBL/GenBank/DDBJ whole genome shotgun (WGS) entry which is preliminary data.</text>
</comment>
<name>A0A454D269_VIBHA</name>
<dbReference type="EMBL" id="AJSR01000617">
    <property type="protein sequence ID" value="EKM32714.1"/>
    <property type="molecule type" value="Genomic_DNA"/>
</dbReference>
<dbReference type="AlphaFoldDB" id="A0A454D269"/>
<evidence type="ECO:0000256" key="3">
    <source>
        <dbReference type="ARBA" id="ARBA00023237"/>
    </source>
</evidence>
<dbReference type="Proteomes" id="UP000008367">
    <property type="component" value="Unassembled WGS sequence"/>
</dbReference>
<dbReference type="InterPro" id="IPR006664">
    <property type="entry name" value="OMP_bac"/>
</dbReference>
<organism evidence="7 8">
    <name type="scientific">Vibrio harveyi</name>
    <name type="common">Beneckea harveyi</name>
    <dbReference type="NCBI Taxonomy" id="669"/>
    <lineage>
        <taxon>Bacteria</taxon>
        <taxon>Pseudomonadati</taxon>
        <taxon>Pseudomonadota</taxon>
        <taxon>Gammaproteobacteria</taxon>
        <taxon>Vibrionales</taxon>
        <taxon>Vibrionaceae</taxon>
        <taxon>Vibrio</taxon>
    </lineage>
</organism>
<keyword evidence="3" id="KW-0998">Cell outer membrane</keyword>
<evidence type="ECO:0000256" key="2">
    <source>
        <dbReference type="ARBA" id="ARBA00023136"/>
    </source>
</evidence>
<sequence>MKKLVIGAFAISTLPFSLIVKAEEGISVYCDNTFSEYQHSIKVDDVVGIAQHRQGFLQIEQKSNNGELKQALAGKSKLGLDQTGCTTWISNQNNNHQGDGLVARLHFGFDKSNLTPMGSKALNQLAGSLKNSDSAIAVDGHTDSKGSEGYNQSLGLQRALTTSNGLIAQGVDKSRIVVRSFGETQPIASNSTAEGRAQNRRSEIWASKNDQAKPDQIKPDEVKPTE</sequence>
<reference evidence="7 8" key="1">
    <citation type="submission" date="2012-10" db="EMBL/GenBank/DDBJ databases">
        <title>Genome sequence of Vibrio Cholerae HENC-02.</title>
        <authorList>
            <person name="Eppinger M."/>
            <person name="Hasan N.A."/>
            <person name="Sengamalay N."/>
            <person name="Hine E."/>
            <person name="Su Q."/>
            <person name="Daugherty S.C."/>
            <person name="Young S."/>
            <person name="Sadzewicz L."/>
            <person name="Tallon L."/>
            <person name="Cebula T.A."/>
            <person name="Ravel J."/>
            <person name="Colwell R.R."/>
        </authorList>
    </citation>
    <scope>NUCLEOTIDE SEQUENCE [LARGE SCALE GENOMIC DNA]</scope>
    <source>
        <strain evidence="7 8">HENC-02</strain>
    </source>
</reference>
<feature type="domain" description="OmpA-like" evidence="6">
    <location>
        <begin position="94"/>
        <end position="210"/>
    </location>
</feature>
<dbReference type="RefSeq" id="WP_005452313.1">
    <property type="nucleotide sequence ID" value="NZ_AP031615.1"/>
</dbReference>
<dbReference type="InterPro" id="IPR050330">
    <property type="entry name" value="Bact_OuterMem_StrucFunc"/>
</dbReference>
<dbReference type="STRING" id="669.AL538_25965"/>
<dbReference type="PRINTS" id="PR01021">
    <property type="entry name" value="OMPADOMAIN"/>
</dbReference>
<evidence type="ECO:0000256" key="5">
    <source>
        <dbReference type="SAM" id="MobiDB-lite"/>
    </source>
</evidence>
<dbReference type="SUPFAM" id="SSF103088">
    <property type="entry name" value="OmpA-like"/>
    <property type="match status" value="1"/>
</dbReference>
<dbReference type="InterPro" id="IPR036737">
    <property type="entry name" value="OmpA-like_sf"/>
</dbReference>
<dbReference type="PROSITE" id="PS51123">
    <property type="entry name" value="OMPA_2"/>
    <property type="match status" value="1"/>
</dbReference>
<dbReference type="Pfam" id="PF00691">
    <property type="entry name" value="OmpA"/>
    <property type="match status" value="1"/>
</dbReference>
<dbReference type="CDD" id="cd07185">
    <property type="entry name" value="OmpA_C-like"/>
    <property type="match status" value="1"/>
</dbReference>
<dbReference type="InterPro" id="IPR006665">
    <property type="entry name" value="OmpA-like"/>
</dbReference>
<evidence type="ECO:0000256" key="4">
    <source>
        <dbReference type="PROSITE-ProRule" id="PRU00473"/>
    </source>
</evidence>
<protein>
    <submittedName>
        <fullName evidence="7">OmpA family protein</fullName>
    </submittedName>
</protein>
<dbReference type="Gene3D" id="3.30.1330.60">
    <property type="entry name" value="OmpA-like domain"/>
    <property type="match status" value="1"/>
</dbReference>
<evidence type="ECO:0000313" key="7">
    <source>
        <dbReference type="EMBL" id="EKM32714.1"/>
    </source>
</evidence>
<dbReference type="GeneID" id="83584979"/>
<evidence type="ECO:0000256" key="1">
    <source>
        <dbReference type="ARBA" id="ARBA00004442"/>
    </source>
</evidence>
<proteinExistence type="predicted"/>
<dbReference type="GO" id="GO:0009279">
    <property type="term" value="C:cell outer membrane"/>
    <property type="evidence" value="ECO:0007669"/>
    <property type="project" value="UniProtKB-SubCell"/>
</dbReference>
<evidence type="ECO:0000259" key="6">
    <source>
        <dbReference type="PROSITE" id="PS51123"/>
    </source>
</evidence>